<comment type="caution">
    <text evidence="1">The sequence shown here is derived from an EMBL/GenBank/DDBJ whole genome shotgun (WGS) entry which is preliminary data.</text>
</comment>
<accession>A0ACB8G0T1</accession>
<reference evidence="1" key="1">
    <citation type="submission" date="2021-08" db="EMBL/GenBank/DDBJ databases">
        <title>The first chromosome-level gecko genome reveals the dynamic sex chromosomes of Neotropical dwarf geckos (Sphaerodactylidae: Sphaerodactylus).</title>
        <authorList>
            <person name="Pinto B.J."/>
            <person name="Keating S.E."/>
            <person name="Gamble T."/>
        </authorList>
    </citation>
    <scope>NUCLEOTIDE SEQUENCE</scope>
    <source>
        <strain evidence="1">TG3544</strain>
    </source>
</reference>
<evidence type="ECO:0000313" key="1">
    <source>
        <dbReference type="EMBL" id="KAH8012518.1"/>
    </source>
</evidence>
<dbReference type="Proteomes" id="UP000827872">
    <property type="component" value="Linkage Group LG13"/>
</dbReference>
<sequence length="274" mass="31238">MRLLKLTENGDIDRLVEEFIEKEEKNFAYFSYVTELNNDMERLQKRIEDIENEISQLKSQQKKEDDVLHDSMKEVEDKLQKTVEDANVYEYKLKETSKILDHLKSAVGFLFRQTGCDATKIKEHLGETGEITDQNLMQYFSELPSKLGQGRCRHSLKCGRCPGPTATGLLLMRLPCHMPVCLPSAWDSATHAQPSISGDAGADPEETILNAFKVFDPESKGLKANYIKEMLMTQGERFSQEEVEQMFAAFPPDVTGNLDYKNLVHIITHGEEKD</sequence>
<dbReference type="EMBL" id="CM037626">
    <property type="protein sequence ID" value="KAH8012518.1"/>
    <property type="molecule type" value="Genomic_DNA"/>
</dbReference>
<proteinExistence type="predicted"/>
<name>A0ACB8G0T1_9SAUR</name>
<keyword evidence="2" id="KW-1185">Reference proteome</keyword>
<organism evidence="1 2">
    <name type="scientific">Sphaerodactylus townsendi</name>
    <dbReference type="NCBI Taxonomy" id="933632"/>
    <lineage>
        <taxon>Eukaryota</taxon>
        <taxon>Metazoa</taxon>
        <taxon>Chordata</taxon>
        <taxon>Craniata</taxon>
        <taxon>Vertebrata</taxon>
        <taxon>Euteleostomi</taxon>
        <taxon>Lepidosauria</taxon>
        <taxon>Squamata</taxon>
        <taxon>Bifurcata</taxon>
        <taxon>Gekkota</taxon>
        <taxon>Sphaerodactylidae</taxon>
        <taxon>Sphaerodactylus</taxon>
    </lineage>
</organism>
<protein>
    <submittedName>
        <fullName evidence="1">Uncharacterized protein</fullName>
    </submittedName>
</protein>
<evidence type="ECO:0000313" key="2">
    <source>
        <dbReference type="Proteomes" id="UP000827872"/>
    </source>
</evidence>
<gene>
    <name evidence="1" type="ORF">K3G42_018365</name>
</gene>